<accession>A0A2S2DM72</accession>
<sequence length="187" mass="20721">MKYTGFFLAVTILAGAAIAATPASPAVQSMERLAGVYKHRFMSAFIVPGKDETESYQAEDIVEIVPYDSDHVYVRVHLDFFNGHTCGIYGMARFEDGMFVYRDPEPPTAGDAPCVLKIGEKNGKLTLTDRVPFDAGRTCEAYCGARGSLNYDIGMDKRRPIRHLERLKGSRQYKDARDALLQSTPAS</sequence>
<reference evidence="2 3" key="1">
    <citation type="submission" date="2018-05" db="EMBL/GenBank/DDBJ databases">
        <title>Complete genome sequence of Massilia oculi sp. nov. CCUG 43427T (=DSM 26321T), the type strain of M. oculi, and comparison with genome sequences of other Massilia strains.</title>
        <authorList>
            <person name="Zhu B."/>
        </authorList>
    </citation>
    <scope>NUCLEOTIDE SEQUENCE [LARGE SCALE GENOMIC DNA]</scope>
    <source>
        <strain evidence="2 3">CCUG 43427</strain>
    </source>
</reference>
<protein>
    <submittedName>
        <fullName evidence="2">Uncharacterized protein</fullName>
    </submittedName>
</protein>
<keyword evidence="3" id="KW-1185">Reference proteome</keyword>
<dbReference type="AlphaFoldDB" id="A0A2S2DM72"/>
<dbReference type="EMBL" id="CP029343">
    <property type="protein sequence ID" value="AWL06462.1"/>
    <property type="molecule type" value="Genomic_DNA"/>
</dbReference>
<evidence type="ECO:0000313" key="2">
    <source>
        <dbReference type="EMBL" id="AWL06462.1"/>
    </source>
</evidence>
<keyword evidence="1" id="KW-0732">Signal</keyword>
<dbReference type="OrthoDB" id="8755702at2"/>
<evidence type="ECO:0000313" key="3">
    <source>
        <dbReference type="Proteomes" id="UP000245820"/>
    </source>
</evidence>
<organism evidence="2 3">
    <name type="scientific">Massilia oculi</name>
    <dbReference type="NCBI Taxonomy" id="945844"/>
    <lineage>
        <taxon>Bacteria</taxon>
        <taxon>Pseudomonadati</taxon>
        <taxon>Pseudomonadota</taxon>
        <taxon>Betaproteobacteria</taxon>
        <taxon>Burkholderiales</taxon>
        <taxon>Oxalobacteraceae</taxon>
        <taxon>Telluria group</taxon>
        <taxon>Massilia</taxon>
    </lineage>
</organism>
<gene>
    <name evidence="2" type="ORF">DIR46_19830</name>
</gene>
<feature type="chain" id="PRO_5015739425" evidence="1">
    <location>
        <begin position="20"/>
        <end position="187"/>
    </location>
</feature>
<dbReference type="Proteomes" id="UP000245820">
    <property type="component" value="Chromosome"/>
</dbReference>
<feature type="signal peptide" evidence="1">
    <location>
        <begin position="1"/>
        <end position="19"/>
    </location>
</feature>
<evidence type="ECO:0000256" key="1">
    <source>
        <dbReference type="SAM" id="SignalP"/>
    </source>
</evidence>
<name>A0A2S2DM72_9BURK</name>
<proteinExistence type="predicted"/>
<dbReference type="KEGG" id="mtim:DIR46_19830"/>